<evidence type="ECO:0000313" key="1">
    <source>
        <dbReference type="EMBL" id="OQD79330.1"/>
    </source>
</evidence>
<dbReference type="Proteomes" id="UP000191672">
    <property type="component" value="Unassembled WGS sequence"/>
</dbReference>
<evidence type="ECO:0000313" key="2">
    <source>
        <dbReference type="Proteomes" id="UP000191672"/>
    </source>
</evidence>
<proteinExistence type="predicted"/>
<dbReference type="AlphaFoldDB" id="A0A1V6PQL1"/>
<gene>
    <name evidence="1" type="ORF">PENANT_c054G04834</name>
</gene>
<sequence>MASTRRSKLSSQLAVPKLQTSTTSTIATTATISSVENAIVLNSIQTDPIDTEDTFLLDIDLLDMTLFDGAPYLSLLTSIAYTLAHPTTSLLARAPLIPADRDSLVHALTKGK</sequence>
<protein>
    <submittedName>
        <fullName evidence="1">Uncharacterized protein</fullName>
    </submittedName>
</protein>
<reference evidence="2" key="1">
    <citation type="journal article" date="2017" name="Nat. Microbiol.">
        <title>Global analysis of biosynthetic gene clusters reveals vast potential of secondary metabolite production in Penicillium species.</title>
        <authorList>
            <person name="Nielsen J.C."/>
            <person name="Grijseels S."/>
            <person name="Prigent S."/>
            <person name="Ji B."/>
            <person name="Dainat J."/>
            <person name="Nielsen K.F."/>
            <person name="Frisvad J.C."/>
            <person name="Workman M."/>
            <person name="Nielsen J."/>
        </authorList>
    </citation>
    <scope>NUCLEOTIDE SEQUENCE [LARGE SCALE GENOMIC DNA]</scope>
    <source>
        <strain evidence="2">IBT 31811</strain>
    </source>
</reference>
<comment type="caution">
    <text evidence="1">The sequence shown here is derived from an EMBL/GenBank/DDBJ whole genome shotgun (WGS) entry which is preliminary data.</text>
</comment>
<keyword evidence="2" id="KW-1185">Reference proteome</keyword>
<accession>A0A1V6PQL1</accession>
<dbReference type="EMBL" id="MDYN01000054">
    <property type="protein sequence ID" value="OQD79330.1"/>
    <property type="molecule type" value="Genomic_DNA"/>
</dbReference>
<name>A0A1V6PQL1_9EURO</name>
<organism evidence="1 2">
    <name type="scientific">Penicillium antarcticum</name>
    <dbReference type="NCBI Taxonomy" id="416450"/>
    <lineage>
        <taxon>Eukaryota</taxon>
        <taxon>Fungi</taxon>
        <taxon>Dikarya</taxon>
        <taxon>Ascomycota</taxon>
        <taxon>Pezizomycotina</taxon>
        <taxon>Eurotiomycetes</taxon>
        <taxon>Eurotiomycetidae</taxon>
        <taxon>Eurotiales</taxon>
        <taxon>Aspergillaceae</taxon>
        <taxon>Penicillium</taxon>
    </lineage>
</organism>